<accession>M0ZX03</accession>
<dbReference type="InParanoid" id="M0ZX03"/>
<dbReference type="HOGENOM" id="CLU_2268628_0_0_1"/>
<proteinExistence type="predicted"/>
<organism evidence="1 2">
    <name type="scientific">Solanum tuberosum</name>
    <name type="common">Potato</name>
    <dbReference type="NCBI Taxonomy" id="4113"/>
    <lineage>
        <taxon>Eukaryota</taxon>
        <taxon>Viridiplantae</taxon>
        <taxon>Streptophyta</taxon>
        <taxon>Embryophyta</taxon>
        <taxon>Tracheophyta</taxon>
        <taxon>Spermatophyta</taxon>
        <taxon>Magnoliopsida</taxon>
        <taxon>eudicotyledons</taxon>
        <taxon>Gunneridae</taxon>
        <taxon>Pentapetalae</taxon>
        <taxon>asterids</taxon>
        <taxon>lamiids</taxon>
        <taxon>Solanales</taxon>
        <taxon>Solanaceae</taxon>
        <taxon>Solanoideae</taxon>
        <taxon>Solaneae</taxon>
        <taxon>Solanum</taxon>
    </lineage>
</organism>
<dbReference type="Gramene" id="PGSC0003DMT400009835">
    <property type="protein sequence ID" value="PGSC0003DMT400009835"/>
    <property type="gene ID" value="PGSC0003DMG400003853"/>
</dbReference>
<dbReference type="PANTHER" id="PTHR46238">
    <property type="entry name" value="REVERSE TRANSCRIPTASE DOMAIN-CONTAINING PROTEIN"/>
    <property type="match status" value="1"/>
</dbReference>
<dbReference type="PANTHER" id="PTHR46238:SF8">
    <property type="entry name" value="ENDONUCLEASE_EXONUCLEASE_PHOSPHATASE DOMAIN-CONTAINING PROTEIN"/>
    <property type="match status" value="1"/>
</dbReference>
<reference evidence="2" key="1">
    <citation type="journal article" date="2011" name="Nature">
        <title>Genome sequence and analysis of the tuber crop potato.</title>
        <authorList>
            <consortium name="The Potato Genome Sequencing Consortium"/>
        </authorList>
    </citation>
    <scope>NUCLEOTIDE SEQUENCE [LARGE SCALE GENOMIC DNA]</scope>
    <source>
        <strain evidence="2">cv. DM1-3 516 R44</strain>
    </source>
</reference>
<protein>
    <submittedName>
        <fullName evidence="1">Reverse transcriptase</fullName>
    </submittedName>
</protein>
<dbReference type="AlphaFoldDB" id="M0ZX03"/>
<evidence type="ECO:0000313" key="2">
    <source>
        <dbReference type="Proteomes" id="UP000011115"/>
    </source>
</evidence>
<reference evidence="1" key="2">
    <citation type="submission" date="2015-06" db="UniProtKB">
        <authorList>
            <consortium name="EnsemblPlants"/>
        </authorList>
    </citation>
    <scope>IDENTIFICATION</scope>
    <source>
        <strain evidence="1">DM1-3 516 R44</strain>
    </source>
</reference>
<dbReference type="PaxDb" id="4113-PGSC0003DMT400009835"/>
<dbReference type="EnsemblPlants" id="PGSC0003DMT400009835">
    <property type="protein sequence ID" value="PGSC0003DMT400009835"/>
    <property type="gene ID" value="PGSC0003DMG400003853"/>
</dbReference>
<keyword evidence="2" id="KW-1185">Reference proteome</keyword>
<sequence length="103" mass="12144">MTHEADEEARLDTHAFQKRGSLKYHGSIIQGNGEIDEDVTHHIGARWMNYRLASRVLCDKKVPPKLKDKFYKWWLTIMVYGVECWPVKNSHIPTMKEVEMKML</sequence>
<dbReference type="Proteomes" id="UP000011115">
    <property type="component" value="Unassembled WGS sequence"/>
</dbReference>
<evidence type="ECO:0000313" key="1">
    <source>
        <dbReference type="EnsemblPlants" id="PGSC0003DMT400009835"/>
    </source>
</evidence>
<name>M0ZX03_SOLTU</name>
<dbReference type="OMA" id="HHIGARW"/>